<dbReference type="RefSeq" id="WP_169257475.1">
    <property type="nucleotide sequence ID" value="NZ_WTVN01000034.1"/>
</dbReference>
<keyword evidence="3" id="KW-1185">Reference proteome</keyword>
<feature type="signal peptide" evidence="1">
    <location>
        <begin position="1"/>
        <end position="25"/>
    </location>
</feature>
<evidence type="ECO:0008006" key="4">
    <source>
        <dbReference type="Google" id="ProtNLM"/>
    </source>
</evidence>
<protein>
    <recommendedName>
        <fullName evidence="4">Lipoprotein</fullName>
    </recommendedName>
</protein>
<comment type="caution">
    <text evidence="2">The sequence shown here is derived from an EMBL/GenBank/DDBJ whole genome shotgun (WGS) entry which is preliminary data.</text>
</comment>
<dbReference type="Proteomes" id="UP000623795">
    <property type="component" value="Unassembled WGS sequence"/>
</dbReference>
<proteinExistence type="predicted"/>
<evidence type="ECO:0000313" key="3">
    <source>
        <dbReference type="Proteomes" id="UP000623795"/>
    </source>
</evidence>
<evidence type="ECO:0000256" key="1">
    <source>
        <dbReference type="SAM" id="SignalP"/>
    </source>
</evidence>
<organism evidence="2 3">
    <name type="scientific">Aromatoleum toluvorans</name>
    <dbReference type="NCBI Taxonomy" id="92002"/>
    <lineage>
        <taxon>Bacteria</taxon>
        <taxon>Pseudomonadati</taxon>
        <taxon>Pseudomonadota</taxon>
        <taxon>Betaproteobacteria</taxon>
        <taxon>Rhodocyclales</taxon>
        <taxon>Rhodocyclaceae</taxon>
        <taxon>Aromatoleum</taxon>
    </lineage>
</organism>
<keyword evidence="1" id="KW-0732">Signal</keyword>
<dbReference type="EMBL" id="WTVN01000034">
    <property type="protein sequence ID" value="NMG45640.1"/>
    <property type="molecule type" value="Genomic_DNA"/>
</dbReference>
<evidence type="ECO:0000313" key="2">
    <source>
        <dbReference type="EMBL" id="NMG45640.1"/>
    </source>
</evidence>
<reference evidence="2 3" key="1">
    <citation type="submission" date="2019-12" db="EMBL/GenBank/DDBJ databases">
        <title>Comparative genomics gives insights into the taxonomy of the Azoarcus-Aromatoleum group and reveals separate origins of nif in the plant-associated Azoarcus and non-plant-associated Aromatoleum sub-groups.</title>
        <authorList>
            <person name="Lafos M."/>
            <person name="Maluk M."/>
            <person name="Batista M."/>
            <person name="Junghare M."/>
            <person name="Carmona M."/>
            <person name="Faoro H."/>
            <person name="Cruz L.M."/>
            <person name="Battistoni F."/>
            <person name="De Souza E."/>
            <person name="Pedrosa F."/>
            <person name="Chen W.-M."/>
            <person name="Poole P.S."/>
            <person name="Dixon R.A."/>
            <person name="James E.K."/>
        </authorList>
    </citation>
    <scope>NUCLEOTIDE SEQUENCE [LARGE SCALE GENOMIC DNA]</scope>
    <source>
        <strain evidence="2 3">Td21</strain>
    </source>
</reference>
<dbReference type="PROSITE" id="PS51257">
    <property type="entry name" value="PROKAR_LIPOPROTEIN"/>
    <property type="match status" value="1"/>
</dbReference>
<feature type="chain" id="PRO_5047150879" description="Lipoprotein" evidence="1">
    <location>
        <begin position="26"/>
        <end position="271"/>
    </location>
</feature>
<sequence>MKLVYSLLIPAAIAVVGCASPVPVAQNFPLSHQKVARTAHHWDVVAKDVVSQTLQAIATKPQLQSRGVYVVPAKNTAFNTAFREFMITHLVDRGANVSVCKVAPQAGAGFSGDGKDVEVQYDTQLVVHAKSGPEYQPPMLTILASGIAVVRNTALAGHTTSATLGGIAAAEWWAGYLASPSRAEIIVTTTIAEQNRFVSRTSDVYYVPDGDARLFMQGVSGRTLCPGEKVARRTAEETAVDTELARQDMIERDMARINPGWKKTGGFSYSY</sequence>
<name>A0ABX1Q2J3_9RHOO</name>
<accession>A0ABX1Q2J3</accession>
<gene>
    <name evidence="2" type="ORF">GPA22_18140</name>
</gene>